<dbReference type="OrthoDB" id="24153at2"/>
<proteinExistence type="inferred from homology"/>
<dbReference type="EMBL" id="SIRE01000028">
    <property type="protein sequence ID" value="TBL71063.1"/>
    <property type="molecule type" value="Genomic_DNA"/>
</dbReference>
<dbReference type="CDD" id="cd06261">
    <property type="entry name" value="TM_PBP2"/>
    <property type="match status" value="1"/>
</dbReference>
<dbReference type="Gene3D" id="1.10.3720.10">
    <property type="entry name" value="MetI-like"/>
    <property type="match status" value="1"/>
</dbReference>
<sequence>MLQLILKKVAELLTVLLFVSLIVFFTFRLLPGDPAQMRLGLNPTPEALAALKAEMGLDKPLVVQYVDWIGHVLTGNLGKSALDDKSVVSLLAAKIPNTFELAIFGTAVALLLAVPAGVLASVYKHSWTDRLLRTVSLFGFSIPAYWLAVLLMLLLAYKFQLLPAGGFVPWSEDPWLHVKSLALPVVTVGIVNAAQVFRFLRAGMLEVIGQDYIRTARAKGISEFYVIFKHVARNALPGLITVIALNFSLLLSGMVVTEQIFAWPGLGWLMIQSILARDYDVVQGAVLVSALIIVIINLLGDLLNAALDPRIKYNG</sequence>
<keyword evidence="2 7" id="KW-0813">Transport</keyword>
<keyword evidence="5 7" id="KW-1133">Transmembrane helix</keyword>
<dbReference type="PANTHER" id="PTHR43163">
    <property type="entry name" value="DIPEPTIDE TRANSPORT SYSTEM PERMEASE PROTEIN DPPB-RELATED"/>
    <property type="match status" value="1"/>
</dbReference>
<evidence type="ECO:0000256" key="2">
    <source>
        <dbReference type="ARBA" id="ARBA00022448"/>
    </source>
</evidence>
<dbReference type="Pfam" id="PF19300">
    <property type="entry name" value="BPD_transp_1_N"/>
    <property type="match status" value="1"/>
</dbReference>
<dbReference type="SUPFAM" id="SSF161098">
    <property type="entry name" value="MetI-like"/>
    <property type="match status" value="1"/>
</dbReference>
<organism evidence="9 10">
    <name type="scientific">Paenibacillus thalictri</name>
    <dbReference type="NCBI Taxonomy" id="2527873"/>
    <lineage>
        <taxon>Bacteria</taxon>
        <taxon>Bacillati</taxon>
        <taxon>Bacillota</taxon>
        <taxon>Bacilli</taxon>
        <taxon>Bacillales</taxon>
        <taxon>Paenibacillaceae</taxon>
        <taxon>Paenibacillus</taxon>
    </lineage>
</organism>
<evidence type="ECO:0000256" key="4">
    <source>
        <dbReference type="ARBA" id="ARBA00022692"/>
    </source>
</evidence>
<feature type="transmembrane region" description="Helical" evidence="7">
    <location>
        <begin position="281"/>
        <end position="303"/>
    </location>
</feature>
<dbReference type="PROSITE" id="PS50928">
    <property type="entry name" value="ABC_TM1"/>
    <property type="match status" value="1"/>
</dbReference>
<dbReference type="AlphaFoldDB" id="A0A4Q9DHR5"/>
<evidence type="ECO:0000256" key="6">
    <source>
        <dbReference type="ARBA" id="ARBA00023136"/>
    </source>
</evidence>
<comment type="similarity">
    <text evidence="7">Belongs to the binding-protein-dependent transport system permease family.</text>
</comment>
<gene>
    <name evidence="9" type="ORF">EYB31_31460</name>
</gene>
<keyword evidence="3" id="KW-1003">Cell membrane</keyword>
<evidence type="ECO:0000313" key="9">
    <source>
        <dbReference type="EMBL" id="TBL71063.1"/>
    </source>
</evidence>
<evidence type="ECO:0000256" key="3">
    <source>
        <dbReference type="ARBA" id="ARBA00022475"/>
    </source>
</evidence>
<dbReference type="RefSeq" id="WP_131017478.1">
    <property type="nucleotide sequence ID" value="NZ_SIRE01000028.1"/>
</dbReference>
<keyword evidence="6 7" id="KW-0472">Membrane</keyword>
<feature type="transmembrane region" description="Helical" evidence="7">
    <location>
        <begin position="239"/>
        <end position="261"/>
    </location>
</feature>
<dbReference type="GO" id="GO:0005886">
    <property type="term" value="C:plasma membrane"/>
    <property type="evidence" value="ECO:0007669"/>
    <property type="project" value="UniProtKB-SubCell"/>
</dbReference>
<accession>A0A4Q9DHR5</accession>
<feature type="transmembrane region" description="Helical" evidence="7">
    <location>
        <begin position="135"/>
        <end position="157"/>
    </location>
</feature>
<dbReference type="InterPro" id="IPR000515">
    <property type="entry name" value="MetI-like"/>
</dbReference>
<evidence type="ECO:0000259" key="8">
    <source>
        <dbReference type="PROSITE" id="PS50928"/>
    </source>
</evidence>
<evidence type="ECO:0000256" key="7">
    <source>
        <dbReference type="RuleBase" id="RU363032"/>
    </source>
</evidence>
<comment type="caution">
    <text evidence="9">The sequence shown here is derived from an EMBL/GenBank/DDBJ whole genome shotgun (WGS) entry which is preliminary data.</text>
</comment>
<evidence type="ECO:0000313" key="10">
    <source>
        <dbReference type="Proteomes" id="UP000293142"/>
    </source>
</evidence>
<dbReference type="Pfam" id="PF00528">
    <property type="entry name" value="BPD_transp_1"/>
    <property type="match status" value="1"/>
</dbReference>
<keyword evidence="10" id="KW-1185">Reference proteome</keyword>
<dbReference type="Proteomes" id="UP000293142">
    <property type="component" value="Unassembled WGS sequence"/>
</dbReference>
<dbReference type="PANTHER" id="PTHR43163:SF6">
    <property type="entry name" value="DIPEPTIDE TRANSPORT SYSTEM PERMEASE PROTEIN DPPB-RELATED"/>
    <property type="match status" value="1"/>
</dbReference>
<dbReference type="InterPro" id="IPR045621">
    <property type="entry name" value="BPD_transp_1_N"/>
</dbReference>
<evidence type="ECO:0000256" key="1">
    <source>
        <dbReference type="ARBA" id="ARBA00004651"/>
    </source>
</evidence>
<evidence type="ECO:0000256" key="5">
    <source>
        <dbReference type="ARBA" id="ARBA00022989"/>
    </source>
</evidence>
<dbReference type="InterPro" id="IPR035906">
    <property type="entry name" value="MetI-like_sf"/>
</dbReference>
<dbReference type="GO" id="GO:0055085">
    <property type="term" value="P:transmembrane transport"/>
    <property type="evidence" value="ECO:0007669"/>
    <property type="project" value="InterPro"/>
</dbReference>
<feature type="domain" description="ABC transmembrane type-1" evidence="8">
    <location>
        <begin position="95"/>
        <end position="304"/>
    </location>
</feature>
<name>A0A4Q9DHR5_9BACL</name>
<keyword evidence="4 7" id="KW-0812">Transmembrane</keyword>
<reference evidence="9 10" key="1">
    <citation type="submission" date="2019-02" db="EMBL/GenBank/DDBJ databases">
        <title>Paenibacillus sp. nov., isolated from surface-sterilized tissue of Thalictrum simplex L.</title>
        <authorList>
            <person name="Tuo L."/>
        </authorList>
    </citation>
    <scope>NUCLEOTIDE SEQUENCE [LARGE SCALE GENOMIC DNA]</scope>
    <source>
        <strain evidence="9 10">N2SHLJ1</strain>
    </source>
</reference>
<feature type="transmembrane region" description="Helical" evidence="7">
    <location>
        <begin position="12"/>
        <end position="30"/>
    </location>
</feature>
<feature type="transmembrane region" description="Helical" evidence="7">
    <location>
        <begin position="101"/>
        <end position="123"/>
    </location>
</feature>
<feature type="transmembrane region" description="Helical" evidence="7">
    <location>
        <begin position="177"/>
        <end position="200"/>
    </location>
</feature>
<comment type="subcellular location">
    <subcellularLocation>
        <location evidence="1 7">Cell membrane</location>
        <topology evidence="1 7">Multi-pass membrane protein</topology>
    </subcellularLocation>
</comment>
<protein>
    <submittedName>
        <fullName evidence="9">ABC transporter permease</fullName>
    </submittedName>
</protein>